<keyword evidence="7" id="KW-1185">Reference proteome</keyword>
<dbReference type="NCBIfam" id="TIGR00254">
    <property type="entry name" value="GGDEF"/>
    <property type="match status" value="1"/>
</dbReference>
<dbReference type="InterPro" id="IPR000160">
    <property type="entry name" value="GGDEF_dom"/>
</dbReference>
<feature type="coiled-coil region" evidence="3">
    <location>
        <begin position="152"/>
        <end position="179"/>
    </location>
</feature>
<dbReference type="CDD" id="cd01949">
    <property type="entry name" value="GGDEF"/>
    <property type="match status" value="1"/>
</dbReference>
<dbReference type="EC" id="2.7.7.65" evidence="1"/>
<evidence type="ECO:0000313" key="7">
    <source>
        <dbReference type="Proteomes" id="UP000249725"/>
    </source>
</evidence>
<dbReference type="GO" id="GO:0052621">
    <property type="term" value="F:diguanylate cyclase activity"/>
    <property type="evidence" value="ECO:0007669"/>
    <property type="project" value="UniProtKB-EC"/>
</dbReference>
<evidence type="ECO:0000259" key="5">
    <source>
        <dbReference type="PROSITE" id="PS50887"/>
    </source>
</evidence>
<dbReference type="Gene3D" id="3.30.70.270">
    <property type="match status" value="1"/>
</dbReference>
<dbReference type="OrthoDB" id="9812260at2"/>
<dbReference type="RefSeq" id="WP_111516194.1">
    <property type="nucleotide sequence ID" value="NZ_QFYR01000005.1"/>
</dbReference>
<dbReference type="SUPFAM" id="SSF103657">
    <property type="entry name" value="BAR/IMD domain-like"/>
    <property type="match status" value="1"/>
</dbReference>
<dbReference type="PANTHER" id="PTHR45138">
    <property type="entry name" value="REGULATORY COMPONENTS OF SENSORY TRANSDUCTION SYSTEM"/>
    <property type="match status" value="1"/>
</dbReference>
<keyword evidence="3" id="KW-0175">Coiled coil</keyword>
<organism evidence="6 7">
    <name type="scientific">Phenylobacterium deserti</name>
    <dbReference type="NCBI Taxonomy" id="1914756"/>
    <lineage>
        <taxon>Bacteria</taxon>
        <taxon>Pseudomonadati</taxon>
        <taxon>Pseudomonadota</taxon>
        <taxon>Alphaproteobacteria</taxon>
        <taxon>Caulobacterales</taxon>
        <taxon>Caulobacteraceae</taxon>
        <taxon>Phenylobacterium</taxon>
    </lineage>
</organism>
<dbReference type="Pfam" id="PF00990">
    <property type="entry name" value="GGDEF"/>
    <property type="match status" value="1"/>
</dbReference>
<dbReference type="InterPro" id="IPR027267">
    <property type="entry name" value="AH/BAR_dom_sf"/>
</dbReference>
<comment type="caution">
    <text evidence="6">The sequence shown here is derived from an EMBL/GenBank/DDBJ whole genome shotgun (WGS) entry which is preliminary data.</text>
</comment>
<evidence type="ECO:0000256" key="4">
    <source>
        <dbReference type="SAM" id="MobiDB-lite"/>
    </source>
</evidence>
<dbReference type="PANTHER" id="PTHR45138:SF9">
    <property type="entry name" value="DIGUANYLATE CYCLASE DGCM-RELATED"/>
    <property type="match status" value="1"/>
</dbReference>
<dbReference type="InterPro" id="IPR029787">
    <property type="entry name" value="Nucleotide_cyclase"/>
</dbReference>
<feature type="domain" description="GGDEF" evidence="5">
    <location>
        <begin position="210"/>
        <end position="345"/>
    </location>
</feature>
<gene>
    <name evidence="6" type="ORF">DJ018_17080</name>
</gene>
<dbReference type="SMART" id="SM00267">
    <property type="entry name" value="GGDEF"/>
    <property type="match status" value="1"/>
</dbReference>
<protein>
    <recommendedName>
        <fullName evidence="1">diguanylate cyclase</fullName>
        <ecNumber evidence="1">2.7.7.65</ecNumber>
    </recommendedName>
</protein>
<evidence type="ECO:0000256" key="2">
    <source>
        <dbReference type="ARBA" id="ARBA00034247"/>
    </source>
</evidence>
<dbReference type="Proteomes" id="UP000249725">
    <property type="component" value="Unassembled WGS sequence"/>
</dbReference>
<name>A0A328AC03_9CAUL</name>
<dbReference type="InterPro" id="IPR043128">
    <property type="entry name" value="Rev_trsase/Diguanyl_cyclase"/>
</dbReference>
<reference evidence="7" key="1">
    <citation type="submission" date="2018-05" db="EMBL/GenBank/DDBJ databases">
        <authorList>
            <person name="Li X."/>
        </authorList>
    </citation>
    <scope>NUCLEOTIDE SEQUENCE [LARGE SCALE GENOMIC DNA]</scope>
    <source>
        <strain evidence="7">YIM 73061</strain>
    </source>
</reference>
<dbReference type="InterPro" id="IPR050469">
    <property type="entry name" value="Diguanylate_Cyclase"/>
</dbReference>
<evidence type="ECO:0000256" key="3">
    <source>
        <dbReference type="SAM" id="Coils"/>
    </source>
</evidence>
<dbReference type="GO" id="GO:0005886">
    <property type="term" value="C:plasma membrane"/>
    <property type="evidence" value="ECO:0007669"/>
    <property type="project" value="TreeGrafter"/>
</dbReference>
<dbReference type="GO" id="GO:1902201">
    <property type="term" value="P:negative regulation of bacterial-type flagellum-dependent cell motility"/>
    <property type="evidence" value="ECO:0007669"/>
    <property type="project" value="TreeGrafter"/>
</dbReference>
<dbReference type="EMBL" id="QFYR01000005">
    <property type="protein sequence ID" value="RAK50884.1"/>
    <property type="molecule type" value="Genomic_DNA"/>
</dbReference>
<proteinExistence type="predicted"/>
<dbReference type="SUPFAM" id="SSF55073">
    <property type="entry name" value="Nucleotide cyclase"/>
    <property type="match status" value="1"/>
</dbReference>
<dbReference type="FunFam" id="3.30.70.270:FF:000001">
    <property type="entry name" value="Diguanylate cyclase domain protein"/>
    <property type="match status" value="1"/>
</dbReference>
<dbReference type="AlphaFoldDB" id="A0A328AC03"/>
<sequence length="353" mass="37795">MPADVELLLRGPRAYALARKALEAMEAHKVWPTPANFELWLHFVAAKDSPLGIEIAQLIASGVAFTDEVGEALAAQHLPKAKLNGEILDAGETLSKELASVSRAIESARETNEAYGEQLASASKSLEVEDATAIRAMVQQLTTATQKVTSQNRTLETQLADTTAEVDRLKEHLEQVRRDAMTDGLTNLANRKAFDEALDKACRAAEAQGAPLALAVIDIDHFKSFNDTWGHQTGDQVIRYVASVIGRAGAAPRIAARYGGEEFALVFPGESARAALSILELIREEVSSRVLKRRSTNEDLGAVTISAGLAERRAGESVASLIERADGALYASKRGGRNRTSAADPITPSEAAA</sequence>
<comment type="catalytic activity">
    <reaction evidence="2">
        <text>2 GTP = 3',3'-c-di-GMP + 2 diphosphate</text>
        <dbReference type="Rhea" id="RHEA:24898"/>
        <dbReference type="ChEBI" id="CHEBI:33019"/>
        <dbReference type="ChEBI" id="CHEBI:37565"/>
        <dbReference type="ChEBI" id="CHEBI:58805"/>
        <dbReference type="EC" id="2.7.7.65"/>
    </reaction>
</comment>
<evidence type="ECO:0000313" key="6">
    <source>
        <dbReference type="EMBL" id="RAK50884.1"/>
    </source>
</evidence>
<feature type="region of interest" description="Disordered" evidence="4">
    <location>
        <begin position="333"/>
        <end position="353"/>
    </location>
</feature>
<evidence type="ECO:0000256" key="1">
    <source>
        <dbReference type="ARBA" id="ARBA00012528"/>
    </source>
</evidence>
<dbReference type="PROSITE" id="PS50887">
    <property type="entry name" value="GGDEF"/>
    <property type="match status" value="1"/>
</dbReference>
<dbReference type="GO" id="GO:0043709">
    <property type="term" value="P:cell adhesion involved in single-species biofilm formation"/>
    <property type="evidence" value="ECO:0007669"/>
    <property type="project" value="TreeGrafter"/>
</dbReference>
<accession>A0A328AC03</accession>